<dbReference type="Gene3D" id="3.40.50.1240">
    <property type="entry name" value="Phosphoglycerate mutase-like"/>
    <property type="match status" value="1"/>
</dbReference>
<dbReference type="Proteomes" id="UP000006034">
    <property type="component" value="Unassembled WGS sequence"/>
</dbReference>
<dbReference type="InterPro" id="IPR013078">
    <property type="entry name" value="His_Pase_superF_clade-1"/>
</dbReference>
<protein>
    <recommendedName>
        <fullName evidence="3">Phosphoglycerate mutase</fullName>
    </recommendedName>
</protein>
<keyword evidence="2" id="KW-1185">Reference proteome</keyword>
<sequence length="83" mass="9231">MWMKETAAVMPENASVLAVSHMGPISCMLQYALGIPMSLFPRFKPGNASLTYLKVGKKAIPEQIQIVYYAVTPDIVCRDRENV</sequence>
<evidence type="ECO:0000313" key="2">
    <source>
        <dbReference type="Proteomes" id="UP000006034"/>
    </source>
</evidence>
<dbReference type="SUPFAM" id="SSF53254">
    <property type="entry name" value="Phosphoglycerate mutase-like"/>
    <property type="match status" value="1"/>
</dbReference>
<evidence type="ECO:0008006" key="3">
    <source>
        <dbReference type="Google" id="ProtNLM"/>
    </source>
</evidence>
<proteinExistence type="predicted"/>
<dbReference type="Pfam" id="PF00300">
    <property type="entry name" value="His_Phos_1"/>
    <property type="match status" value="1"/>
</dbReference>
<accession>S2KT89</accession>
<comment type="caution">
    <text evidence="1">The sequence shown here is derived from an EMBL/GenBank/DDBJ whole genome shotgun (WGS) entry which is preliminary data.</text>
</comment>
<dbReference type="AlphaFoldDB" id="S2KT89"/>
<dbReference type="STRING" id="563192.HMPREF0179_05203"/>
<reference evidence="1 2" key="1">
    <citation type="submission" date="2010-10" db="EMBL/GenBank/DDBJ databases">
        <authorList>
            <consortium name="The Broad Institute Genome Sequencing Platform"/>
            <person name="Ward D."/>
            <person name="Earl A."/>
            <person name="Feldgarden M."/>
            <person name="Young S.K."/>
            <person name="Gargeya S."/>
            <person name="Zeng Q."/>
            <person name="Alvarado L."/>
            <person name="Berlin A."/>
            <person name="Bochicchio J."/>
            <person name="Chapman S.B."/>
            <person name="Chen Z."/>
            <person name="Freedman E."/>
            <person name="Gellesch M."/>
            <person name="Goldberg J."/>
            <person name="Griggs A."/>
            <person name="Gujja S."/>
            <person name="Heilman E."/>
            <person name="Heiman D."/>
            <person name="Howarth C."/>
            <person name="Mehta T."/>
            <person name="Neiman D."/>
            <person name="Pearson M."/>
            <person name="Roberts A."/>
            <person name="Saif S."/>
            <person name="Shea T."/>
            <person name="Shenoy N."/>
            <person name="Sisk P."/>
            <person name="Stolte C."/>
            <person name="Sykes S."/>
            <person name="White J."/>
            <person name="Yandava C."/>
            <person name="Allen-Vercoe E."/>
            <person name="Sibley C."/>
            <person name="Ambrose C.E."/>
            <person name="Strauss J."/>
            <person name="Daigneault M."/>
            <person name="Haas B."/>
            <person name="Nusbaum C."/>
            <person name="Birren B."/>
        </authorList>
    </citation>
    <scope>NUCLEOTIDE SEQUENCE [LARGE SCALE GENOMIC DNA]</scope>
    <source>
        <strain evidence="1 2">3_1_6</strain>
    </source>
</reference>
<name>S2KT89_BILW3</name>
<dbReference type="HOGENOM" id="CLU_2535861_0_0_7"/>
<organism evidence="1 2">
    <name type="scientific">Bilophila wadsworthia (strain 3_1_6)</name>
    <dbReference type="NCBI Taxonomy" id="563192"/>
    <lineage>
        <taxon>Bacteria</taxon>
        <taxon>Pseudomonadati</taxon>
        <taxon>Thermodesulfobacteriota</taxon>
        <taxon>Desulfovibrionia</taxon>
        <taxon>Desulfovibrionales</taxon>
        <taxon>Desulfovibrionaceae</taxon>
        <taxon>Bilophila</taxon>
    </lineage>
</organism>
<dbReference type="EMBL" id="ADCP02000001">
    <property type="protein sequence ID" value="EPC05920.1"/>
    <property type="molecule type" value="Genomic_DNA"/>
</dbReference>
<evidence type="ECO:0000313" key="1">
    <source>
        <dbReference type="EMBL" id="EPC05920.1"/>
    </source>
</evidence>
<reference evidence="1 2" key="2">
    <citation type="submission" date="2013-04" db="EMBL/GenBank/DDBJ databases">
        <title>The Genome Sequence of Bilophila wadsworthia 3_1_6.</title>
        <authorList>
            <consortium name="The Broad Institute Genomics Platform"/>
            <person name="Earl A."/>
            <person name="Ward D."/>
            <person name="Feldgarden M."/>
            <person name="Gevers D."/>
            <person name="Sibley C."/>
            <person name="Strauss J."/>
            <person name="Allen-Vercoe E."/>
            <person name="Walker B."/>
            <person name="Young S."/>
            <person name="Zeng Q."/>
            <person name="Gargeya S."/>
            <person name="Fitzgerald M."/>
            <person name="Haas B."/>
            <person name="Abouelleil A."/>
            <person name="Allen A.W."/>
            <person name="Alvarado L."/>
            <person name="Arachchi H.M."/>
            <person name="Berlin A.M."/>
            <person name="Chapman S.B."/>
            <person name="Gainer-Dewar J."/>
            <person name="Goldberg J."/>
            <person name="Griggs A."/>
            <person name="Gujja S."/>
            <person name="Hansen M."/>
            <person name="Howarth C."/>
            <person name="Imamovic A."/>
            <person name="Ireland A."/>
            <person name="Larimer J."/>
            <person name="McCowan C."/>
            <person name="Murphy C."/>
            <person name="Pearson M."/>
            <person name="Poon T.W."/>
            <person name="Priest M."/>
            <person name="Roberts A."/>
            <person name="Saif S."/>
            <person name="Shea T."/>
            <person name="Sisk P."/>
            <person name="Sykes S."/>
            <person name="Wortman J."/>
            <person name="Nusbaum C."/>
            <person name="Birren B."/>
        </authorList>
    </citation>
    <scope>NUCLEOTIDE SEQUENCE [LARGE SCALE GENOMIC DNA]</scope>
    <source>
        <strain evidence="1 2">3_1_6</strain>
    </source>
</reference>
<gene>
    <name evidence="1" type="ORF">HMPREF0179_05203</name>
</gene>
<dbReference type="InterPro" id="IPR029033">
    <property type="entry name" value="His_PPase_superfam"/>
</dbReference>